<comment type="subunit">
    <text evidence="3">May form heteromers.</text>
</comment>
<dbReference type="PANTHER" id="PTHR34836:SF1">
    <property type="entry name" value="OS09G0428600 PROTEIN"/>
    <property type="match status" value="1"/>
</dbReference>
<dbReference type="Gene3D" id="3.40.190.10">
    <property type="entry name" value="Periplasmic binding protein-like II"/>
    <property type="match status" value="4"/>
</dbReference>
<dbReference type="FunFam" id="1.10.287.70:FF:000163">
    <property type="entry name" value="Glutamate receptor"/>
    <property type="match status" value="2"/>
</dbReference>
<evidence type="ECO:0000256" key="15">
    <source>
        <dbReference type="SAM" id="Phobius"/>
    </source>
</evidence>
<dbReference type="SMART" id="SM00079">
    <property type="entry name" value="PBPe"/>
    <property type="match status" value="3"/>
</dbReference>
<feature type="transmembrane region" description="Helical" evidence="15">
    <location>
        <begin position="844"/>
        <end position="866"/>
    </location>
</feature>
<evidence type="ECO:0000256" key="1">
    <source>
        <dbReference type="ARBA" id="ARBA00004141"/>
    </source>
</evidence>
<name>A0AA88U5Y9_9ASTE</name>
<dbReference type="PANTHER" id="PTHR34836">
    <property type="entry name" value="OS06G0188250 PROTEIN"/>
    <property type="match status" value="1"/>
</dbReference>
<evidence type="ECO:0000256" key="3">
    <source>
        <dbReference type="ARBA" id="ARBA00011095"/>
    </source>
</evidence>
<dbReference type="SUPFAM" id="SSF53850">
    <property type="entry name" value="Periplasmic binding protein-like II"/>
    <property type="match status" value="3"/>
</dbReference>
<evidence type="ECO:0000256" key="5">
    <source>
        <dbReference type="ARBA" id="ARBA00022692"/>
    </source>
</evidence>
<dbReference type="CDD" id="cd13686">
    <property type="entry name" value="GluR_Plant"/>
    <property type="match status" value="3"/>
</dbReference>
<dbReference type="InterPro" id="IPR019594">
    <property type="entry name" value="Glu/Gly-bd"/>
</dbReference>
<feature type="transmembrane region" description="Helical" evidence="15">
    <location>
        <begin position="2432"/>
        <end position="2454"/>
    </location>
</feature>
<dbReference type="FunFam" id="3.40.50.2300:FF:000758">
    <property type="entry name" value="Glutamate receptor"/>
    <property type="match status" value="2"/>
</dbReference>
<dbReference type="FunFam" id="3.40.50.2300:FF:000310">
    <property type="entry name" value="Glutamate receptor"/>
    <property type="match status" value="1"/>
</dbReference>
<dbReference type="CDD" id="cd19990">
    <property type="entry name" value="PBP1_GABAb_receptor_plant"/>
    <property type="match status" value="3"/>
</dbReference>
<keyword evidence="8" id="KW-0406">Ion transport</keyword>
<evidence type="ECO:0000256" key="11">
    <source>
        <dbReference type="ARBA" id="ARBA00023180"/>
    </source>
</evidence>
<evidence type="ECO:0000256" key="13">
    <source>
        <dbReference type="ARBA" id="ARBA00023303"/>
    </source>
</evidence>
<dbReference type="GO" id="GO:0016020">
    <property type="term" value="C:membrane"/>
    <property type="evidence" value="ECO:0007669"/>
    <property type="project" value="UniProtKB-SubCell"/>
</dbReference>
<dbReference type="Pfam" id="PF01094">
    <property type="entry name" value="ANF_receptor"/>
    <property type="match status" value="3"/>
</dbReference>
<comment type="caution">
    <text evidence="17">The sequence shown here is derived from an EMBL/GenBank/DDBJ whole genome shotgun (WGS) entry which is preliminary data.</text>
</comment>
<dbReference type="GO" id="GO:0015276">
    <property type="term" value="F:ligand-gated monoatomic ion channel activity"/>
    <property type="evidence" value="ECO:0007669"/>
    <property type="project" value="InterPro"/>
</dbReference>
<dbReference type="Proteomes" id="UP001187471">
    <property type="component" value="Unassembled WGS sequence"/>
</dbReference>
<evidence type="ECO:0000256" key="14">
    <source>
        <dbReference type="ARBA" id="ARBA00049638"/>
    </source>
</evidence>
<keyword evidence="5 15" id="KW-0812">Transmembrane</keyword>
<feature type="domain" description="Ionotropic glutamate receptor C-terminal" evidence="16">
    <location>
        <begin position="1361"/>
        <end position="1711"/>
    </location>
</feature>
<keyword evidence="6" id="KW-0732">Signal</keyword>
<feature type="transmembrane region" description="Helical" evidence="15">
    <location>
        <begin position="2680"/>
        <end position="2702"/>
    </location>
</feature>
<evidence type="ECO:0000256" key="6">
    <source>
        <dbReference type="ARBA" id="ARBA00022729"/>
    </source>
</evidence>
<evidence type="ECO:0000256" key="9">
    <source>
        <dbReference type="ARBA" id="ARBA00023136"/>
    </source>
</evidence>
<evidence type="ECO:0000256" key="7">
    <source>
        <dbReference type="ARBA" id="ARBA00022989"/>
    </source>
</evidence>
<keyword evidence="12" id="KW-1071">Ligand-gated ion channel</keyword>
<keyword evidence="11" id="KW-0325">Glycoprotein</keyword>
<feature type="transmembrane region" description="Helical" evidence="15">
    <location>
        <begin position="1736"/>
        <end position="1757"/>
    </location>
</feature>
<organism evidence="17 18">
    <name type="scientific">Escallonia rubra</name>
    <dbReference type="NCBI Taxonomy" id="112253"/>
    <lineage>
        <taxon>Eukaryota</taxon>
        <taxon>Viridiplantae</taxon>
        <taxon>Streptophyta</taxon>
        <taxon>Embryophyta</taxon>
        <taxon>Tracheophyta</taxon>
        <taxon>Spermatophyta</taxon>
        <taxon>Magnoliopsida</taxon>
        <taxon>eudicotyledons</taxon>
        <taxon>Gunneridae</taxon>
        <taxon>Pentapetalae</taxon>
        <taxon>asterids</taxon>
        <taxon>campanulids</taxon>
        <taxon>Escalloniales</taxon>
        <taxon>Escalloniaceae</taxon>
        <taxon>Escallonia</taxon>
    </lineage>
</organism>
<dbReference type="EMBL" id="JAVXUO010002762">
    <property type="protein sequence ID" value="KAK2969961.1"/>
    <property type="molecule type" value="Genomic_DNA"/>
</dbReference>
<dbReference type="FunFam" id="3.40.50.2300:FF:000188">
    <property type="entry name" value="Glutamate receptor"/>
    <property type="match status" value="2"/>
</dbReference>
<dbReference type="FunFam" id="3.40.190.10:FF:000195">
    <property type="entry name" value="Glutamate receptor 2.7"/>
    <property type="match status" value="2"/>
</dbReference>
<dbReference type="InterPro" id="IPR001320">
    <property type="entry name" value="Iontro_rcpt_C"/>
</dbReference>
<feature type="transmembrane region" description="Helical" evidence="15">
    <location>
        <begin position="2496"/>
        <end position="2514"/>
    </location>
</feature>
<evidence type="ECO:0000256" key="12">
    <source>
        <dbReference type="ARBA" id="ARBA00023286"/>
    </source>
</evidence>
<dbReference type="FunFam" id="1.10.287.70:FF:000037">
    <property type="entry name" value="Glutamate receptor"/>
    <property type="match status" value="1"/>
</dbReference>
<feature type="transmembrane region" description="Helical" evidence="15">
    <location>
        <begin position="1491"/>
        <end position="1509"/>
    </location>
</feature>
<feature type="transmembrane region" description="Helical" evidence="15">
    <location>
        <begin position="602"/>
        <end position="620"/>
    </location>
</feature>
<comment type="similarity">
    <text evidence="2">Belongs to the glutamate-gated ion channel (TC 1.A.10.1) family.</text>
</comment>
<keyword evidence="10" id="KW-0675">Receptor</keyword>
<keyword evidence="18" id="KW-1185">Reference proteome</keyword>
<protein>
    <recommendedName>
        <fullName evidence="16">Ionotropic glutamate receptor C-terminal domain-containing protein</fullName>
    </recommendedName>
</protein>
<evidence type="ECO:0000313" key="18">
    <source>
        <dbReference type="Proteomes" id="UP001187471"/>
    </source>
</evidence>
<dbReference type="InterPro" id="IPR028082">
    <property type="entry name" value="Peripla_BP_I"/>
</dbReference>
<gene>
    <name evidence="17" type="ORF">RJ640_008301</name>
</gene>
<reference evidence="17" key="1">
    <citation type="submission" date="2022-12" db="EMBL/GenBank/DDBJ databases">
        <title>Draft genome assemblies for two species of Escallonia (Escalloniales).</title>
        <authorList>
            <person name="Chanderbali A."/>
            <person name="Dervinis C."/>
            <person name="Anghel I."/>
            <person name="Soltis D."/>
            <person name="Soltis P."/>
            <person name="Zapata F."/>
        </authorList>
    </citation>
    <scope>NUCLEOTIDE SEQUENCE</scope>
    <source>
        <strain evidence="17">UCBG92.1500</strain>
        <tissue evidence="17">Leaf</tissue>
    </source>
</reference>
<accession>A0AA88U5Y9</accession>
<dbReference type="SUPFAM" id="SSF53822">
    <property type="entry name" value="Periplasmic binding protein-like I"/>
    <property type="match status" value="3"/>
</dbReference>
<evidence type="ECO:0000256" key="2">
    <source>
        <dbReference type="ARBA" id="ARBA00008685"/>
    </source>
</evidence>
<evidence type="ECO:0000313" key="17">
    <source>
        <dbReference type="EMBL" id="KAK2969961.1"/>
    </source>
</evidence>
<comment type="subcellular location">
    <subcellularLocation>
        <location evidence="1">Membrane</location>
        <topology evidence="1">Multi-pass membrane protein</topology>
    </subcellularLocation>
</comment>
<proteinExistence type="inferred from homology"/>
<dbReference type="Gene3D" id="1.10.287.70">
    <property type="match status" value="3"/>
</dbReference>
<keyword evidence="13" id="KW-0407">Ion channel</keyword>
<evidence type="ECO:0000256" key="10">
    <source>
        <dbReference type="ARBA" id="ARBA00023170"/>
    </source>
</evidence>
<evidence type="ECO:0000259" key="16">
    <source>
        <dbReference type="SMART" id="SM00079"/>
    </source>
</evidence>
<feature type="transmembrane region" description="Helical" evidence="15">
    <location>
        <begin position="1551"/>
        <end position="1569"/>
    </location>
</feature>
<evidence type="ECO:0000256" key="4">
    <source>
        <dbReference type="ARBA" id="ARBA00022448"/>
    </source>
</evidence>
<keyword evidence="4" id="KW-0813">Transport</keyword>
<sequence>MLSPASKMQRQRYGKCSDSYVILLVCLMSFYMAPVNGQNATSPPVGVDVGVILDFDSAVGKMNLLCMSMALEDFYAGHENYTTRIVPHVRDSKSDNVEAASAAIDLLKNVQVQAILGPQRSTQADFVIDIGNKAQVPIISLATSPSLSPKENPFFTRSSQCSSSQTKVIAAIVKAFGWRQVAVLFEDNDYGNAVVPHLTDALLEVNAQVRNRSAISPSAADSKILEELYRLKRMPTRVFVVHMLPALASRLFLKAKEAGMMSKEYAWIITDTLTSLLDSMDPVDIENNMQGVLGVKPYVPKSNELENFTKRWKWRFRQENPYVDRTELNVFGLWAYDSIFALAMAVERAGVAPQQFKKPVSRENLTDLSAIGISEVGSKLLQFTRNIRLKGLSGDFHIVDGQLQPSAYRIVNVIGRGERGIGFWTKKYGISNEVLPSDNTYTANKDDLGAIIWPGETSVIPKGWEIPTSEKKLKVGVPLKSGFGAFITVVRDSQSNATTVTGFCKEVFEAVMGSLPYAVPCELIPFVTTDGEAAGSYDDLVYQIFLERFDAVVGDVTILANRSRFVDFTLPFMESGVSLIVPFKDDERKNAWIFMKPLTMDLWLTTGAFFIFTGFVIWVLEHRVNKEFRGPPHKQVGIIFWFSFSTLVFAHKEKVISNLSRFVVIVWVFVVLVLTSSYTASLTSMLTVQQLQPAVTDISDLLKNGEYIGYQTGSFIEGLLKDMKYDDSKFRTYNTPEEYDEALSKGSRNGGVAAILEELPYIRRFLAKYCTKYTAVSLSYKTAGFGFAFPKGSPLVPDVSRAVLTEGEMISKISREWLGEEANCSEQDGAVVTSQSLTLDSFKGLFLIAGVSSSSALIIFVVIFIYDNRNILVSSDSIWQKFAAMARTFDAEKEMVNSSSAGKKASAAAHEGAICLMSFYMAPVNGQNATSPPVGVGVGVILDFDSTVGKMSRLCMSMALEDFYAGHENYTTRIVPHVRDSKSDNVEAASAAIDLLKNVQVQAILGPQRSTQADFVIDIGDKARVPIISLATSPSLSPKENPFFTRSSQCSSSQTKVIAAIVKAFDWRQVAVLFEDNDYGNAVVPHLTDALLEVNAQVRYRSAISPSAADSKILEELYRLKTMQTRVFVVHMLPDLASRLFLKAKEAGMMSKEYAWVITDTPTSLLDSMDPADIENMQGVLGVKSYVPKSNELENFTKRWKWRFWQENPYADRTELNVFGLWAYDSIFALAMAVERAGVAPQQFKKPVSRENLTDLSAIGISEVGSKLLQFTRNIRLKGLSGDFHIVDGQLQPSAYRIVNVIGKGERGIGFWTEKYGISNEVLPSDKNAYTANKDDLGAIIWPGESSVVPKGWEIPTSGKKLKVGVPVKSGFGDFITVVRDPQSNATRATGFCIEVFEAVMGSLPYAVPYEFIPFETPDGEVAGSYDDLVYQIFLEKYDAVVGDVTIVANRSRFVDFTLPFTESGVSLIVPFKDDERKNAWIFMKPLTMDLWLTTGAFFIFTGFVVWVLEHRVNKEFRGPPHKQVGIIFWFSFSTLVFAHKEKVISNLSRFVVIVWVFVVLVLTSSYTASLTSMLTVQQLQPAITDISDLVKNGEYIGYQTGSFIEGLLKDMKYDVSKFRIYDTPEEYDEALSKGSRNGGVAAILEELPYIRRFLAKYCTKYTVVSLSYKTAGFGFAFPKGSPLVPDVSRAVLNVTEGEMISRLSREWLGEEADCPEQDGAVVTSDSLTLDSFKGLFLIAGVSSSSALIIFVSIFIYDNRDILVSSDSIWQKFAAMARTFDAEKEMVNSSSAGKKATAAAHEGASIGPQDNLPDCSQSPAISIFHNAEGTSSHDEGFSTTEPGTPLHDSIAISFEMYDRRCNITSVLMLLCTSFCIAVAVDVDVGVILNLDTTVGKVSQTCMSMALEDFYASHNYTTKMVPHIRDSKTDIVEAASAAIDLLKNVQVQAILGPERSTQADFVIDIGNKAKVPIISTATSPSLTPKENPFFVRSAQCSSYHTKAIAGIVDAFGWRQVVIIYEDSNYGSGVVPYLTDALLKVSTNVPYRSVIPPSAADDQILQELYKLMTMQSRVFVVHMLPSLASRLFLKAKEAGMMSKGYAWIITDALSSLVDSMNSTVFDSMQGVLGVKPHVPKSDELDNFATRWKMRFRQENSDMDRVELNVFGLWAYDSVFALAMALERADVGPQQFKEPANRENLTDLAAIGTSIMGSKLLKAIQGVRFKGLSGDFQIVDGQLPSSAFEIVNVIGKGERVIGFWTDKYGISSIVKPQNKDSYTTYKDDLGAIIWPGESSVVPKGWEIPTGEKKLRVGVPVKNGFEEFIKVEKDPKGNTILATGFCVDVFKAVMESLPYAVPYEFIPFETPDGQSAGNYNDLVYQIFLQKFDAVVGDVTIVANRSSFVDFTLPFTESGVRMIVPIKDDQRKNAWIFMKPLTMGLWLMTGAFFIVTGIVVWVLEHRVNNEFRGPRDTQFGIVFWFAFSTLVFAHKEKLVSNLSRFVVIVWVFVVLVLTSSYTASLTSMLTVQQLQPAFTDITDLMKNGEYVGYQKGSFIAGLLEGMKFDGSKFKTYSTFEEYHEALSNGSRNGGVAAIVDELPYIRLFLAKYCTKYTIVGPTYKTAGFGFAFPKGSPLVPDVSRAVLDMTEGEKMRKISRQWLGDDVSCPEQNGAVVTSDSLTPDSFRGLFLIAGLSLGSALILFLLRFLYKNREILASEGSVWEKLVKIAQKFDELEEESSNASKERSTAKVAAETTVAPLVSQPMVPNCSRSPTAGDVIISPDEVFPITELGSPYHDAVTIRETTEPKVDCFEIEPSHSTSSM</sequence>
<feature type="transmembrane region" description="Helical" evidence="15">
    <location>
        <begin position="632"/>
        <end position="650"/>
    </location>
</feature>
<feature type="domain" description="Ionotropic glutamate receptor C-terminal" evidence="16">
    <location>
        <begin position="472"/>
        <end position="820"/>
    </location>
</feature>
<dbReference type="InterPro" id="IPR044440">
    <property type="entry name" value="GABAb_receptor_plant_PBP1"/>
</dbReference>
<feature type="transmembrane region" description="Helical" evidence="15">
    <location>
        <begin position="662"/>
        <end position="680"/>
    </location>
</feature>
<keyword evidence="9 15" id="KW-0472">Membrane</keyword>
<comment type="function">
    <text evidence="14">Glutamate-gated receptor that probably acts as a non-selective cation channel. May be involved in light-signal transduction and calcium homeostasis via the regulation of calcium influx into cells.</text>
</comment>
<dbReference type="InterPro" id="IPR001828">
    <property type="entry name" value="ANF_lig-bd_rcpt"/>
</dbReference>
<evidence type="ECO:0000256" key="8">
    <source>
        <dbReference type="ARBA" id="ARBA00023065"/>
    </source>
</evidence>
<dbReference type="Pfam" id="PF00060">
    <property type="entry name" value="Lig_chan"/>
    <property type="match status" value="3"/>
</dbReference>
<dbReference type="Gene3D" id="3.40.50.2300">
    <property type="match status" value="6"/>
</dbReference>
<dbReference type="FunFam" id="3.40.190.10:FF:000103">
    <property type="entry name" value="Glutamate receptor"/>
    <property type="match status" value="3"/>
</dbReference>
<feature type="transmembrane region" description="Helical" evidence="15">
    <location>
        <begin position="1866"/>
        <end position="1888"/>
    </location>
</feature>
<dbReference type="InterPro" id="IPR015683">
    <property type="entry name" value="Ionotropic_Glu_rcpt"/>
</dbReference>
<dbReference type="FunFam" id="3.40.50.2300:FF:000169">
    <property type="entry name" value="Glutamate receptor"/>
    <property type="match status" value="1"/>
</dbReference>
<keyword evidence="7 15" id="KW-1133">Transmembrane helix</keyword>
<feature type="domain" description="Ionotropic glutamate receptor C-terminal" evidence="16">
    <location>
        <begin position="2308"/>
        <end position="2656"/>
    </location>
</feature>
<dbReference type="Pfam" id="PF10613">
    <property type="entry name" value="Lig_chan-Glu_bd"/>
    <property type="match status" value="3"/>
</dbReference>